<comment type="catalytic activity">
    <reaction evidence="10 12">
        <text>[(1-&gt;4)-alpha-D-galacturonosyl methyl ester](n) + n H2O = [(1-&gt;4)-alpha-D-galacturonosyl](n) + n methanol + n H(+)</text>
        <dbReference type="Rhea" id="RHEA:22380"/>
        <dbReference type="Rhea" id="RHEA-COMP:14570"/>
        <dbReference type="Rhea" id="RHEA-COMP:14573"/>
        <dbReference type="ChEBI" id="CHEBI:15377"/>
        <dbReference type="ChEBI" id="CHEBI:15378"/>
        <dbReference type="ChEBI" id="CHEBI:17790"/>
        <dbReference type="ChEBI" id="CHEBI:140522"/>
        <dbReference type="ChEBI" id="CHEBI:140523"/>
        <dbReference type="EC" id="3.1.1.11"/>
    </reaction>
</comment>
<proteinExistence type="inferred from homology"/>
<dbReference type="GO" id="GO:0045490">
    <property type="term" value="P:pectin catabolic process"/>
    <property type="evidence" value="ECO:0007669"/>
    <property type="project" value="UniProtKB-UniRule"/>
</dbReference>
<gene>
    <name evidence="14" type="ORF">OLC1_LOCUS3742</name>
</gene>
<evidence type="ECO:0000256" key="7">
    <source>
        <dbReference type="ARBA" id="ARBA00022729"/>
    </source>
</evidence>
<dbReference type="GO" id="GO:0030599">
    <property type="term" value="F:pectinesterase activity"/>
    <property type="evidence" value="ECO:0007669"/>
    <property type="project" value="UniProtKB-UniRule"/>
</dbReference>
<dbReference type="FunFam" id="2.160.20.10:FF:000008">
    <property type="entry name" value="Pectinesterase"/>
    <property type="match status" value="1"/>
</dbReference>
<dbReference type="InterPro" id="IPR011050">
    <property type="entry name" value="Pectin_lyase_fold/virulence"/>
</dbReference>
<evidence type="ECO:0000313" key="14">
    <source>
        <dbReference type="EMBL" id="CAI9091949.1"/>
    </source>
</evidence>
<dbReference type="GO" id="GO:0042545">
    <property type="term" value="P:cell wall modification"/>
    <property type="evidence" value="ECO:0007669"/>
    <property type="project" value="UniProtKB-UniRule"/>
</dbReference>
<dbReference type="EMBL" id="OX459118">
    <property type="protein sequence ID" value="CAI9091949.1"/>
    <property type="molecule type" value="Genomic_DNA"/>
</dbReference>
<dbReference type="InterPro" id="IPR012334">
    <property type="entry name" value="Pectin_lyas_fold"/>
</dbReference>
<evidence type="ECO:0000256" key="6">
    <source>
        <dbReference type="ARBA" id="ARBA00022525"/>
    </source>
</evidence>
<keyword evidence="5" id="KW-0134">Cell wall</keyword>
<comment type="similarity">
    <text evidence="3">Belongs to the pectinesterase family.</text>
</comment>
<evidence type="ECO:0000256" key="12">
    <source>
        <dbReference type="RuleBase" id="RU000589"/>
    </source>
</evidence>
<dbReference type="Gene3D" id="2.160.20.10">
    <property type="entry name" value="Single-stranded right-handed beta-helix, Pectin lyase-like"/>
    <property type="match status" value="1"/>
</dbReference>
<protein>
    <recommendedName>
        <fullName evidence="4 12">Pectinesterase</fullName>
        <ecNumber evidence="4 12">3.1.1.11</ecNumber>
    </recommendedName>
</protein>
<reference evidence="14" key="1">
    <citation type="submission" date="2023-03" db="EMBL/GenBank/DDBJ databases">
        <authorList>
            <person name="Julca I."/>
        </authorList>
    </citation>
    <scope>NUCLEOTIDE SEQUENCE</scope>
</reference>
<evidence type="ECO:0000256" key="8">
    <source>
        <dbReference type="ARBA" id="ARBA00022801"/>
    </source>
</evidence>
<dbReference type="SUPFAM" id="SSF51126">
    <property type="entry name" value="Pectin lyase-like"/>
    <property type="match status" value="1"/>
</dbReference>
<dbReference type="PROSITE" id="PS00503">
    <property type="entry name" value="PECTINESTERASE_2"/>
    <property type="match status" value="1"/>
</dbReference>
<sequence length="366" mass="39641">MGRNIVFLEAMVFSVLLIMPLIVMADDNVPAPADLAKVETWFSQNVQPSASRKGLDAALAKAETGRAKIINVNGAGGGDFKTLTDAVKSIPDGNTNRVVIKIAPGKYNERVKIPTTKPFVTLYGDPKDRPSFLGSGTAAQFGTLDSATVIIESDYFMAVNIVFVNTAPRPAMGQKGGQAEALRISGDKAAFYSCRFIGFQDTICDDKGLHFFKDCYIEGTVDFIFGNGKSIYLNVETHVIPGDPVAFITAQARHNANEDTGYSFIHGKVTGTGKTAFLGRTWMPYGIVVFSYTDMSDVVHPEGWSDNKMPESDKTVLFGEFNCKGAGSNLAGRISYTKKLTEAEAKPYLSLGYIKASTWLLPPPKL</sequence>
<comment type="subcellular location">
    <subcellularLocation>
        <location evidence="1">Secreted</location>
        <location evidence="1">Cell wall</location>
    </subcellularLocation>
</comment>
<evidence type="ECO:0000256" key="1">
    <source>
        <dbReference type="ARBA" id="ARBA00004191"/>
    </source>
</evidence>
<name>A0AAV1C8K8_OLDCO</name>
<evidence type="ECO:0000256" key="10">
    <source>
        <dbReference type="ARBA" id="ARBA00047928"/>
    </source>
</evidence>
<dbReference type="InterPro" id="IPR033131">
    <property type="entry name" value="Pectinesterase_Asp_AS"/>
</dbReference>
<evidence type="ECO:0000256" key="2">
    <source>
        <dbReference type="ARBA" id="ARBA00005184"/>
    </source>
</evidence>
<evidence type="ECO:0000259" key="13">
    <source>
        <dbReference type="Pfam" id="PF01095"/>
    </source>
</evidence>
<evidence type="ECO:0000313" key="15">
    <source>
        <dbReference type="Proteomes" id="UP001161247"/>
    </source>
</evidence>
<dbReference type="Pfam" id="PF01095">
    <property type="entry name" value="Pectinesterase"/>
    <property type="match status" value="1"/>
</dbReference>
<evidence type="ECO:0000256" key="4">
    <source>
        <dbReference type="ARBA" id="ARBA00013229"/>
    </source>
</evidence>
<feature type="signal peptide" evidence="12">
    <location>
        <begin position="1"/>
        <end position="25"/>
    </location>
</feature>
<keyword evidence="9 12" id="KW-0063">Aspartyl esterase</keyword>
<feature type="domain" description="Pectinesterase catalytic" evidence="13">
    <location>
        <begin position="72"/>
        <end position="355"/>
    </location>
</feature>
<keyword evidence="6" id="KW-0964">Secreted</keyword>
<dbReference type="PANTHER" id="PTHR31321:SF87">
    <property type="entry name" value="PECTINESTERASE 63-RELATED"/>
    <property type="match status" value="1"/>
</dbReference>
<organism evidence="14 15">
    <name type="scientific">Oldenlandia corymbosa var. corymbosa</name>
    <dbReference type="NCBI Taxonomy" id="529605"/>
    <lineage>
        <taxon>Eukaryota</taxon>
        <taxon>Viridiplantae</taxon>
        <taxon>Streptophyta</taxon>
        <taxon>Embryophyta</taxon>
        <taxon>Tracheophyta</taxon>
        <taxon>Spermatophyta</taxon>
        <taxon>Magnoliopsida</taxon>
        <taxon>eudicotyledons</taxon>
        <taxon>Gunneridae</taxon>
        <taxon>Pentapetalae</taxon>
        <taxon>asterids</taxon>
        <taxon>lamiids</taxon>
        <taxon>Gentianales</taxon>
        <taxon>Rubiaceae</taxon>
        <taxon>Rubioideae</taxon>
        <taxon>Spermacoceae</taxon>
        <taxon>Hedyotis-Oldenlandia complex</taxon>
        <taxon>Oldenlandia</taxon>
    </lineage>
</organism>
<evidence type="ECO:0000256" key="9">
    <source>
        <dbReference type="ARBA" id="ARBA00023085"/>
    </source>
</evidence>
<accession>A0AAV1C8K8</accession>
<evidence type="ECO:0000256" key="3">
    <source>
        <dbReference type="ARBA" id="ARBA00008891"/>
    </source>
</evidence>
<dbReference type="PANTHER" id="PTHR31321">
    <property type="entry name" value="ACYL-COA THIOESTER HYDROLASE YBHC-RELATED"/>
    <property type="match status" value="1"/>
</dbReference>
<keyword evidence="8 12" id="KW-0378">Hydrolase</keyword>
<dbReference type="InterPro" id="IPR000070">
    <property type="entry name" value="Pectinesterase_cat"/>
</dbReference>
<dbReference type="EC" id="3.1.1.11" evidence="4 12"/>
<keyword evidence="7 12" id="KW-0732">Signal</keyword>
<keyword evidence="15" id="KW-1185">Reference proteome</keyword>
<feature type="active site" evidence="11">
    <location>
        <position position="222"/>
    </location>
</feature>
<dbReference type="Proteomes" id="UP001161247">
    <property type="component" value="Chromosome 1"/>
</dbReference>
<evidence type="ECO:0000256" key="11">
    <source>
        <dbReference type="PROSITE-ProRule" id="PRU10040"/>
    </source>
</evidence>
<dbReference type="AlphaFoldDB" id="A0AAV1C8K8"/>
<evidence type="ECO:0000256" key="5">
    <source>
        <dbReference type="ARBA" id="ARBA00022512"/>
    </source>
</evidence>
<feature type="chain" id="PRO_5043108103" description="Pectinesterase" evidence="12">
    <location>
        <begin position="26"/>
        <end position="366"/>
    </location>
</feature>
<comment type="pathway">
    <text evidence="2 12">Glycan metabolism; pectin degradation; 2-dehydro-3-deoxy-D-gluconate from pectin: step 1/5.</text>
</comment>